<feature type="compositionally biased region" description="Low complexity" evidence="1">
    <location>
        <begin position="804"/>
        <end position="828"/>
    </location>
</feature>
<keyword evidence="2" id="KW-1185">Reference proteome</keyword>
<feature type="region of interest" description="Disordered" evidence="1">
    <location>
        <begin position="449"/>
        <end position="474"/>
    </location>
</feature>
<feature type="region of interest" description="Disordered" evidence="1">
    <location>
        <begin position="183"/>
        <end position="202"/>
    </location>
</feature>
<protein>
    <submittedName>
        <fullName evidence="3">Probable GPI-anchored adhesin-like protein PGA55-like</fullName>
    </submittedName>
</protein>
<feature type="compositionally biased region" description="Basic residues" evidence="1">
    <location>
        <begin position="880"/>
        <end position="890"/>
    </location>
</feature>
<feature type="compositionally biased region" description="Low complexity" evidence="1">
    <location>
        <begin position="855"/>
        <end position="878"/>
    </location>
</feature>
<sequence length="890" mass="97508">MSIREVFPARKRRYSYAEKSQKTPRSGRRTRSAFDRAVGRSPWNDSMNASIDGEPEITWDNNTPSPRRCTRLATKIRKRDANATNVSEIVRRITSTSSDVTCAKPSTPTLLNVWMNKDDEGGSSTRRTTSLSSMQTPIRRRNKRKVNGRPIGVRSSQVTKYMNKLIEEAEAQDMINNEDDNIFQEKPKVGNDNQETALTKNGEVILAIDSEEEDEDSEKQKNNNNDSIELFEKVTTEVVHSEVSEDIQQDDSCKYEGGGENADVQSAKLGKRKSNSPDPLLGDGDDLWDDDDLYCDDSFLRQATQIEIQCSQIADSIPVKIEDFSKNSNVVASTPLVHKAKSVIDTAKMATGSTSRILQKLKETESKPVKTRQFGGTSVKVNQFAVKNKQQLPVASKPALSNPPRLVPNTRQHTATRDTEGPSNPQSLPRRPLNIAGAVNNLLTQSAQTSVNSDLSQRMHVASSSHKAIPTLTTTAPTTTKSLIPAKNFTVPSSQVCRTSNLAIQCASKQFSRAFSPHKAHNVASTNPSNPSTRTTRNNSSSTLGSTKSYPHEYNGKANCFSKTNQLTTTASGVNMNDPVCHKNLMKTANSEYDISLTSDELLSLIGQDDSWDIDDTVLGNTNEASGLKTNQPELLYNKAVDPPVSSKANTKMQQLFCSVKTNTQSGTKQIVHGVTGSHSQTMNLTENKMTESSRKNVGHYTLPVKNTGSLSLKANSTTASKYNEASKLAANSQKAPTRMTLRSSSVTFGTTNIPTIPKDTLMNKTSGLNTKPLGDCNKTLVSHGMGNNARNSSRTNQFMNAHSVKSSGSSGTTGSESSGKLSSSQGEKTCSQRYTPEEIERKKLEALKRRQERQQSSQESSGRSSQCSSSSTSTQSRKYNFKHIKNGPK</sequence>
<gene>
    <name evidence="3" type="primary">LOC100378911</name>
</gene>
<reference evidence="3" key="1">
    <citation type="submission" date="2025-08" db="UniProtKB">
        <authorList>
            <consortium name="RefSeq"/>
        </authorList>
    </citation>
    <scope>IDENTIFICATION</scope>
    <source>
        <tissue evidence="3">Testes</tissue>
    </source>
</reference>
<feature type="compositionally biased region" description="Polar residues" evidence="1">
    <location>
        <begin position="449"/>
        <end position="466"/>
    </location>
</feature>
<dbReference type="RefSeq" id="XP_002735190.1">
    <property type="nucleotide sequence ID" value="XM_002735144.2"/>
</dbReference>
<feature type="region of interest" description="Disordered" evidence="1">
    <location>
        <begin position="13"/>
        <end position="66"/>
    </location>
</feature>
<name>A0ABM0GQP3_SACKO</name>
<feature type="region of interest" description="Disordered" evidence="1">
    <location>
        <begin position="803"/>
        <end position="890"/>
    </location>
</feature>
<feature type="region of interest" description="Disordered" evidence="1">
    <location>
        <begin position="517"/>
        <end position="550"/>
    </location>
</feature>
<proteinExistence type="predicted"/>
<feature type="region of interest" description="Disordered" evidence="1">
    <location>
        <begin position="390"/>
        <end position="432"/>
    </location>
</feature>
<feature type="region of interest" description="Disordered" evidence="1">
    <location>
        <begin position="119"/>
        <end position="139"/>
    </location>
</feature>
<dbReference type="Proteomes" id="UP000694865">
    <property type="component" value="Unplaced"/>
</dbReference>
<feature type="region of interest" description="Disordered" evidence="1">
    <location>
        <begin position="241"/>
        <end position="287"/>
    </location>
</feature>
<evidence type="ECO:0000313" key="3">
    <source>
        <dbReference type="RefSeq" id="XP_002735190.1"/>
    </source>
</evidence>
<organism evidence="2 3">
    <name type="scientific">Saccoglossus kowalevskii</name>
    <name type="common">Acorn worm</name>
    <dbReference type="NCBI Taxonomy" id="10224"/>
    <lineage>
        <taxon>Eukaryota</taxon>
        <taxon>Metazoa</taxon>
        <taxon>Hemichordata</taxon>
        <taxon>Enteropneusta</taxon>
        <taxon>Harrimaniidae</taxon>
        <taxon>Saccoglossus</taxon>
    </lineage>
</organism>
<evidence type="ECO:0000256" key="1">
    <source>
        <dbReference type="SAM" id="MobiDB-lite"/>
    </source>
</evidence>
<feature type="compositionally biased region" description="Basic and acidic residues" evidence="1">
    <location>
        <begin position="836"/>
        <end position="854"/>
    </location>
</feature>
<feature type="compositionally biased region" description="Low complexity" evidence="1">
    <location>
        <begin position="525"/>
        <end position="543"/>
    </location>
</feature>
<accession>A0ABM0GQP3</accession>
<dbReference type="GeneID" id="100378911"/>
<feature type="compositionally biased region" description="Low complexity" evidence="1">
    <location>
        <begin position="123"/>
        <end position="133"/>
    </location>
</feature>
<evidence type="ECO:0000313" key="2">
    <source>
        <dbReference type="Proteomes" id="UP000694865"/>
    </source>
</evidence>